<name>A0A3P6HSX8_MESCO</name>
<evidence type="ECO:0000313" key="3">
    <source>
        <dbReference type="Proteomes" id="UP000267029"/>
    </source>
</evidence>
<dbReference type="Proteomes" id="UP000267029">
    <property type="component" value="Unassembled WGS sequence"/>
</dbReference>
<proteinExistence type="predicted"/>
<reference evidence="2 3" key="1">
    <citation type="submission" date="2018-10" db="EMBL/GenBank/DDBJ databases">
        <authorList>
            <consortium name="Pathogen Informatics"/>
        </authorList>
    </citation>
    <scope>NUCLEOTIDE SEQUENCE [LARGE SCALE GENOMIC DNA]</scope>
</reference>
<dbReference type="AlphaFoldDB" id="A0A3P6HSX8"/>
<sequence>MHLWMRNVMQMRGRRKRRRRRKRKMMKRSLMRMRRPSR</sequence>
<keyword evidence="3" id="KW-1185">Reference proteome</keyword>
<feature type="region of interest" description="Disordered" evidence="1">
    <location>
        <begin position="1"/>
        <end position="38"/>
    </location>
</feature>
<feature type="compositionally biased region" description="Basic residues" evidence="1">
    <location>
        <begin position="12"/>
        <end position="38"/>
    </location>
</feature>
<evidence type="ECO:0000256" key="1">
    <source>
        <dbReference type="SAM" id="MobiDB-lite"/>
    </source>
</evidence>
<evidence type="ECO:0000313" key="2">
    <source>
        <dbReference type="EMBL" id="VDD78899.1"/>
    </source>
</evidence>
<organism evidence="2 3">
    <name type="scientific">Mesocestoides corti</name>
    <name type="common">Flatworm</name>
    <dbReference type="NCBI Taxonomy" id="53468"/>
    <lineage>
        <taxon>Eukaryota</taxon>
        <taxon>Metazoa</taxon>
        <taxon>Spiralia</taxon>
        <taxon>Lophotrochozoa</taxon>
        <taxon>Platyhelminthes</taxon>
        <taxon>Cestoda</taxon>
        <taxon>Eucestoda</taxon>
        <taxon>Cyclophyllidea</taxon>
        <taxon>Mesocestoididae</taxon>
        <taxon>Mesocestoides</taxon>
    </lineage>
</organism>
<gene>
    <name evidence="2" type="ORF">MCOS_LOCUS4902</name>
</gene>
<protein>
    <submittedName>
        <fullName evidence="2">Uncharacterized protein</fullName>
    </submittedName>
</protein>
<dbReference type="EMBL" id="UXSR01002637">
    <property type="protein sequence ID" value="VDD78899.1"/>
    <property type="molecule type" value="Genomic_DNA"/>
</dbReference>
<accession>A0A3P6HSX8</accession>